<keyword evidence="3" id="KW-1185">Reference proteome</keyword>
<evidence type="ECO:0000313" key="3">
    <source>
        <dbReference type="Proteomes" id="UP001459277"/>
    </source>
</evidence>
<dbReference type="PANTHER" id="PTHR14212:SF0">
    <property type="entry name" value="U4_U6 SMALL NUCLEAR RIBONUCLEOPROTEIN PRP3"/>
    <property type="match status" value="1"/>
</dbReference>
<comment type="caution">
    <text evidence="2">The sequence shown here is derived from an EMBL/GenBank/DDBJ whole genome shotgun (WGS) entry which is preliminary data.</text>
</comment>
<organism evidence="2 3">
    <name type="scientific">Lithocarpus litseifolius</name>
    <dbReference type="NCBI Taxonomy" id="425828"/>
    <lineage>
        <taxon>Eukaryota</taxon>
        <taxon>Viridiplantae</taxon>
        <taxon>Streptophyta</taxon>
        <taxon>Embryophyta</taxon>
        <taxon>Tracheophyta</taxon>
        <taxon>Spermatophyta</taxon>
        <taxon>Magnoliopsida</taxon>
        <taxon>eudicotyledons</taxon>
        <taxon>Gunneridae</taxon>
        <taxon>Pentapetalae</taxon>
        <taxon>rosids</taxon>
        <taxon>fabids</taxon>
        <taxon>Fagales</taxon>
        <taxon>Fagaceae</taxon>
        <taxon>Lithocarpus</taxon>
    </lineage>
</organism>
<evidence type="ECO:0000313" key="2">
    <source>
        <dbReference type="EMBL" id="KAL0013213.1"/>
    </source>
</evidence>
<proteinExistence type="predicted"/>
<dbReference type="AlphaFoldDB" id="A0AAW2DUJ8"/>
<sequence length="119" mass="14021">MQKSRRRISDINPNLIEDPIPDIEWWNPEMIRQGLIEPLKPKVKMSNLMKVLGSEETQDPTRLEKRIRSEAAERERAYIDRNIARKLTHAERREKKEGKLFDEPNTLEAIVSVYKINGL</sequence>
<dbReference type="GO" id="GO:0000398">
    <property type="term" value="P:mRNA splicing, via spliceosome"/>
    <property type="evidence" value="ECO:0007669"/>
    <property type="project" value="InterPro"/>
</dbReference>
<dbReference type="Proteomes" id="UP001459277">
    <property type="component" value="Unassembled WGS sequence"/>
</dbReference>
<dbReference type="PANTHER" id="PTHR14212">
    <property type="entry name" value="U4/U6-ASSOCIATED RNA SPLICING FACTOR-RELATED"/>
    <property type="match status" value="1"/>
</dbReference>
<dbReference type="InterPro" id="IPR027104">
    <property type="entry name" value="Prp3"/>
</dbReference>
<feature type="domain" description="Pre-mRNA-splicing factor 3" evidence="1">
    <location>
        <begin position="29"/>
        <end position="88"/>
    </location>
</feature>
<dbReference type="GO" id="GO:0046540">
    <property type="term" value="C:U4/U6 x U5 tri-snRNP complex"/>
    <property type="evidence" value="ECO:0007669"/>
    <property type="project" value="InterPro"/>
</dbReference>
<dbReference type="InterPro" id="IPR013881">
    <property type="entry name" value="Pre-mRNA_splic_Prp3_dom"/>
</dbReference>
<dbReference type="EMBL" id="JAZDWU010000001">
    <property type="protein sequence ID" value="KAL0013213.1"/>
    <property type="molecule type" value="Genomic_DNA"/>
</dbReference>
<reference evidence="2 3" key="1">
    <citation type="submission" date="2024-01" db="EMBL/GenBank/DDBJ databases">
        <title>A telomere-to-telomere, gap-free genome of sweet tea (Lithocarpus litseifolius).</title>
        <authorList>
            <person name="Zhou J."/>
        </authorList>
    </citation>
    <scope>NUCLEOTIDE SEQUENCE [LARGE SCALE GENOMIC DNA]</scope>
    <source>
        <strain evidence="2">Zhou-2022a</strain>
        <tissue evidence="2">Leaf</tissue>
    </source>
</reference>
<name>A0AAW2DUJ8_9ROSI</name>
<accession>A0AAW2DUJ8</accession>
<evidence type="ECO:0000259" key="1">
    <source>
        <dbReference type="Pfam" id="PF08572"/>
    </source>
</evidence>
<protein>
    <recommendedName>
        <fullName evidence="1">Pre-mRNA-splicing factor 3 domain-containing protein</fullName>
    </recommendedName>
</protein>
<dbReference type="Pfam" id="PF08572">
    <property type="entry name" value="PRP3"/>
    <property type="match status" value="1"/>
</dbReference>
<gene>
    <name evidence="2" type="ORF">SO802_000282</name>
</gene>